<proteinExistence type="inferred from homology"/>
<name>A0A812PE39_9DINO</name>
<evidence type="ECO:0000256" key="3">
    <source>
        <dbReference type="PROSITE-ProRule" id="PRU10038"/>
    </source>
</evidence>
<keyword evidence="2" id="KW-0378">Hydrolase</keyword>
<dbReference type="InterPro" id="IPR029058">
    <property type="entry name" value="AB_hydrolase_fold"/>
</dbReference>
<dbReference type="InterPro" id="IPR013094">
    <property type="entry name" value="AB_hydrolase_3"/>
</dbReference>
<dbReference type="GO" id="GO:0016787">
    <property type="term" value="F:hydrolase activity"/>
    <property type="evidence" value="ECO:0007669"/>
    <property type="project" value="UniProtKB-KW"/>
</dbReference>
<dbReference type="Pfam" id="PF07859">
    <property type="entry name" value="Abhydrolase_3"/>
    <property type="match status" value="1"/>
</dbReference>
<evidence type="ECO:0000259" key="4">
    <source>
        <dbReference type="Pfam" id="PF07859"/>
    </source>
</evidence>
<sequence>MPSWRDFWCAGSLPSLWKSKPGKSVCWQGVSHRLLVKLLRQSAELTPRRLLALRLACDLPVPQVLLRQDVTVLSDTLRIPASDKKSEVSIQLEWLVPQSAPGSRKRSASFKWLPGFGCTDVGGRCPRDFKRVVLYLHGGAYVLCTAKSLRGITFNVAATLQAALCAPDFRRPPEHPIPGPMEDAIEVYRHLLQTMPGTDIILAGDSAGGGIAAAMMHKLQELELPPPTCCILISPWTDLGHDGMRNATLSNEDRDFLPPDLVEFCASMTRGDLPHNDWQHSPVFAPGPLHEIPPTLVVYGEDELLAGQIAHFGSVWRQKGASVTLVPVRGGVHAPLLLHHVWEPAVDAFSVTKQYGLLSYAKSVTKPKHIPSHSMVPSLPGGALVWGVLPMATMAFWAVTLYSHGPRRDPTMQSTEDVNSALSRLLPELNRQIHSDIKDSAGDCEALWDYRTTIGEVLFSRPLSEIYRSCEGSGRLAHITTDRGGVDTDIAVLWATGLKSLELVDALA</sequence>
<accession>A0A812PE39</accession>
<evidence type="ECO:0000256" key="1">
    <source>
        <dbReference type="ARBA" id="ARBA00010515"/>
    </source>
</evidence>
<organism evidence="5 6">
    <name type="scientific">Symbiodinium necroappetens</name>
    <dbReference type="NCBI Taxonomy" id="1628268"/>
    <lineage>
        <taxon>Eukaryota</taxon>
        <taxon>Sar</taxon>
        <taxon>Alveolata</taxon>
        <taxon>Dinophyceae</taxon>
        <taxon>Suessiales</taxon>
        <taxon>Symbiodiniaceae</taxon>
        <taxon>Symbiodinium</taxon>
    </lineage>
</organism>
<dbReference type="AlphaFoldDB" id="A0A812PE39"/>
<dbReference type="EMBL" id="CAJNJA010015088">
    <property type="protein sequence ID" value="CAE7356215.1"/>
    <property type="molecule type" value="Genomic_DNA"/>
</dbReference>
<comment type="similarity">
    <text evidence="1">Belongs to the 'GDXG' lipolytic enzyme family.</text>
</comment>
<dbReference type="PANTHER" id="PTHR48081">
    <property type="entry name" value="AB HYDROLASE SUPERFAMILY PROTEIN C4A8.06C"/>
    <property type="match status" value="1"/>
</dbReference>
<dbReference type="InterPro" id="IPR033140">
    <property type="entry name" value="Lipase_GDXG_put_SER_AS"/>
</dbReference>
<dbReference type="Proteomes" id="UP000601435">
    <property type="component" value="Unassembled WGS sequence"/>
</dbReference>
<comment type="caution">
    <text evidence="5">The sequence shown here is derived from an EMBL/GenBank/DDBJ whole genome shotgun (WGS) entry which is preliminary data.</text>
</comment>
<protein>
    <submittedName>
        <fullName evidence="5">Bah protein</fullName>
    </submittedName>
</protein>
<dbReference type="SUPFAM" id="SSF53474">
    <property type="entry name" value="alpha/beta-Hydrolases"/>
    <property type="match status" value="1"/>
</dbReference>
<reference evidence="5" key="1">
    <citation type="submission" date="2021-02" db="EMBL/GenBank/DDBJ databases">
        <authorList>
            <person name="Dougan E. K."/>
            <person name="Rhodes N."/>
            <person name="Thang M."/>
            <person name="Chan C."/>
        </authorList>
    </citation>
    <scope>NUCLEOTIDE SEQUENCE</scope>
</reference>
<feature type="domain" description="Alpha/beta hydrolase fold-3" evidence="4">
    <location>
        <begin position="133"/>
        <end position="334"/>
    </location>
</feature>
<dbReference type="Gene3D" id="3.40.50.1820">
    <property type="entry name" value="alpha/beta hydrolase"/>
    <property type="match status" value="1"/>
</dbReference>
<gene>
    <name evidence="5" type="primary">bah</name>
    <name evidence="5" type="ORF">SNEC2469_LOCUS9319</name>
</gene>
<dbReference type="PROSITE" id="PS01174">
    <property type="entry name" value="LIPASE_GDXG_SER"/>
    <property type="match status" value="1"/>
</dbReference>
<evidence type="ECO:0000256" key="2">
    <source>
        <dbReference type="ARBA" id="ARBA00022801"/>
    </source>
</evidence>
<feature type="active site" evidence="3">
    <location>
        <position position="206"/>
    </location>
</feature>
<dbReference type="OrthoDB" id="436448at2759"/>
<dbReference type="PANTHER" id="PTHR48081:SF3">
    <property type="entry name" value="ALPHA_BETA HYDROLASE FOLD-3 DOMAIN-CONTAINING PROTEIN"/>
    <property type="match status" value="1"/>
</dbReference>
<keyword evidence="6" id="KW-1185">Reference proteome</keyword>
<evidence type="ECO:0000313" key="5">
    <source>
        <dbReference type="EMBL" id="CAE7356215.1"/>
    </source>
</evidence>
<feature type="non-terminal residue" evidence="5">
    <location>
        <position position="1"/>
    </location>
</feature>
<dbReference type="InterPro" id="IPR050300">
    <property type="entry name" value="GDXG_lipolytic_enzyme"/>
</dbReference>
<evidence type="ECO:0000313" key="6">
    <source>
        <dbReference type="Proteomes" id="UP000601435"/>
    </source>
</evidence>